<keyword evidence="1" id="KW-0472">Membrane</keyword>
<dbReference type="AlphaFoldDB" id="A0A0D2B933"/>
<keyword evidence="1" id="KW-1133">Transmembrane helix</keyword>
<reference evidence="2 3" key="1">
    <citation type="submission" date="2015-01" db="EMBL/GenBank/DDBJ databases">
        <title>The Genome Sequence of Exophiala spinifera CBS89968.</title>
        <authorList>
            <consortium name="The Broad Institute Genomics Platform"/>
            <person name="Cuomo C."/>
            <person name="de Hoog S."/>
            <person name="Gorbushina A."/>
            <person name="Stielow B."/>
            <person name="Teixiera M."/>
            <person name="Abouelleil A."/>
            <person name="Chapman S.B."/>
            <person name="Priest M."/>
            <person name="Young S.K."/>
            <person name="Wortman J."/>
            <person name="Nusbaum C."/>
            <person name="Birren B."/>
        </authorList>
    </citation>
    <scope>NUCLEOTIDE SEQUENCE [LARGE SCALE GENOMIC DNA]</scope>
    <source>
        <strain evidence="2 3">CBS 89968</strain>
    </source>
</reference>
<name>A0A0D2B933_9EURO</name>
<protein>
    <submittedName>
        <fullName evidence="2">Uncharacterized protein</fullName>
    </submittedName>
</protein>
<feature type="transmembrane region" description="Helical" evidence="1">
    <location>
        <begin position="50"/>
        <end position="70"/>
    </location>
</feature>
<dbReference type="HOGENOM" id="CLU_129963_0_0_1"/>
<dbReference type="OrthoDB" id="4113403at2759"/>
<dbReference type="RefSeq" id="XP_016235386.1">
    <property type="nucleotide sequence ID" value="XM_016379559.1"/>
</dbReference>
<evidence type="ECO:0000313" key="2">
    <source>
        <dbReference type="EMBL" id="KIW15170.1"/>
    </source>
</evidence>
<keyword evidence="1" id="KW-0812">Transmembrane</keyword>
<organism evidence="2 3">
    <name type="scientific">Exophiala spinifera</name>
    <dbReference type="NCBI Taxonomy" id="91928"/>
    <lineage>
        <taxon>Eukaryota</taxon>
        <taxon>Fungi</taxon>
        <taxon>Dikarya</taxon>
        <taxon>Ascomycota</taxon>
        <taxon>Pezizomycotina</taxon>
        <taxon>Eurotiomycetes</taxon>
        <taxon>Chaetothyriomycetidae</taxon>
        <taxon>Chaetothyriales</taxon>
        <taxon>Herpotrichiellaceae</taxon>
        <taxon>Exophiala</taxon>
    </lineage>
</organism>
<evidence type="ECO:0000256" key="1">
    <source>
        <dbReference type="SAM" id="Phobius"/>
    </source>
</evidence>
<sequence length="143" mass="15901">MNRFSKAIKFFTPENIIRLLLLVVGAVAFGLSIAVGHIGRRKAVFTVLPVAYATSTVCNALIFLSSLRTFRSKVISKRLRFRDEEKDVKAPSLLFLAADTLGLFTFLALYIWSTIETANAENNYGWYPIMLMTYSGAGALVAR</sequence>
<dbReference type="GeneID" id="27332298"/>
<feature type="transmembrane region" description="Helical" evidence="1">
    <location>
        <begin position="91"/>
        <end position="112"/>
    </location>
</feature>
<dbReference type="EMBL" id="KN847495">
    <property type="protein sequence ID" value="KIW15170.1"/>
    <property type="molecule type" value="Genomic_DNA"/>
</dbReference>
<proteinExistence type="predicted"/>
<evidence type="ECO:0000313" key="3">
    <source>
        <dbReference type="Proteomes" id="UP000053328"/>
    </source>
</evidence>
<accession>A0A0D2B933</accession>
<dbReference type="VEuPathDB" id="FungiDB:PV08_05215"/>
<dbReference type="Proteomes" id="UP000053328">
    <property type="component" value="Unassembled WGS sequence"/>
</dbReference>
<feature type="transmembrane region" description="Helical" evidence="1">
    <location>
        <begin position="124"/>
        <end position="142"/>
    </location>
</feature>
<keyword evidence="3" id="KW-1185">Reference proteome</keyword>
<gene>
    <name evidence="2" type="ORF">PV08_05215</name>
</gene>